<dbReference type="RefSeq" id="XP_033578359.1">
    <property type="nucleotide sequence ID" value="XM_033717700.1"/>
</dbReference>
<keyword evidence="5" id="KW-0186">Copper</keyword>
<evidence type="ECO:0000256" key="3">
    <source>
        <dbReference type="ARBA" id="ARBA00022729"/>
    </source>
</evidence>
<proteinExistence type="inferred from homology"/>
<dbReference type="Pfam" id="PF07732">
    <property type="entry name" value="Cu-oxidase_3"/>
    <property type="match status" value="1"/>
</dbReference>
<dbReference type="OrthoDB" id="2121828at2759"/>
<dbReference type="InterPro" id="IPR001117">
    <property type="entry name" value="Cu-oxidase_2nd"/>
</dbReference>
<evidence type="ECO:0000256" key="5">
    <source>
        <dbReference type="ARBA" id="ARBA00023008"/>
    </source>
</evidence>
<dbReference type="InterPro" id="IPR002355">
    <property type="entry name" value="Cu_oxidase_Cu_BS"/>
</dbReference>
<keyword evidence="2" id="KW-0479">Metal-binding</keyword>
<keyword evidence="6" id="KW-0325">Glycoprotein</keyword>
<dbReference type="PROSITE" id="PS00080">
    <property type="entry name" value="MULTICOPPER_OXIDASE2"/>
    <property type="match status" value="1"/>
</dbReference>
<evidence type="ECO:0000259" key="9">
    <source>
        <dbReference type="Pfam" id="PF07731"/>
    </source>
</evidence>
<dbReference type="GO" id="GO:0005507">
    <property type="term" value="F:copper ion binding"/>
    <property type="evidence" value="ECO:0007669"/>
    <property type="project" value="InterPro"/>
</dbReference>
<dbReference type="PANTHER" id="PTHR11709:SF488">
    <property type="entry name" value="LACCASE-RELATED"/>
    <property type="match status" value="1"/>
</dbReference>
<sequence>MILSILLCFLSIAWTKQDWKDCGPGKARFHLDLTWETGSPDGFAREMIHVNGQFPGPTLNINQGDAVEIVVHNHMPYNTTVHFHGIEQIGTPWSDGVPGLSQRPILPGSSFTYTWTAYQYGSYFYHAHSRGQIDDGLYGAITIKPSLEEPKSFGTIAKTQKDLDSLVKAEAEVKPLIFGDWRHVTSSETWELEQAAGIETACVDSLLVNRKGFVNCWSREDIQTFTSPPAKQVLGGLNYTDKGCLQPQVLIALFPGKSPTNISSLPKEIFEVCTPTNGSTAVIEVSLADNEWVAFDMISTAGFQTLTVSIDEHPLWIYAVDGRYVEPILVEAITLENGERYSVFTKLDKPAGDYKIRSSGIALAQIMSTTATLSYAGLVKQQKASVPYTNMAGGNTTADVAFFSQAQQKGFPASSPAKTVDQTIILGLVPAGASYLWSLNGTSYSMSLEDTSPLLFASPSTVHSNLTITTKNNTWVDLILNVTTPGQPPHPIHKHSNKGYIIGAGTTVFNYSSVEEALKYILENFNFENPPLRDTFTTPPSATGPTWLAVRYHVVNPGAFLLHCHIQSHLVGGMAMAILDGVDEWPEVPGEYEGYH</sequence>
<dbReference type="GO" id="GO:0016491">
    <property type="term" value="F:oxidoreductase activity"/>
    <property type="evidence" value="ECO:0007669"/>
    <property type="project" value="UniProtKB-KW"/>
</dbReference>
<comment type="similarity">
    <text evidence="1">Belongs to the multicopper oxidase family.</text>
</comment>
<evidence type="ECO:0000313" key="13">
    <source>
        <dbReference type="RefSeq" id="XP_033578359.1"/>
    </source>
</evidence>
<dbReference type="Pfam" id="PF00394">
    <property type="entry name" value="Cu-oxidase"/>
    <property type="match status" value="1"/>
</dbReference>
<dbReference type="EMBL" id="MU003698">
    <property type="protein sequence ID" value="KAF2811395.1"/>
    <property type="molecule type" value="Genomic_DNA"/>
</dbReference>
<reference evidence="13" key="3">
    <citation type="submission" date="2025-04" db="UniProtKB">
        <authorList>
            <consortium name="RefSeq"/>
        </authorList>
    </citation>
    <scope>IDENTIFICATION</scope>
    <source>
        <strain evidence="13">CBS 304.34</strain>
    </source>
</reference>
<organism evidence="11">
    <name type="scientific">Mytilinidion resinicola</name>
    <dbReference type="NCBI Taxonomy" id="574789"/>
    <lineage>
        <taxon>Eukaryota</taxon>
        <taxon>Fungi</taxon>
        <taxon>Dikarya</taxon>
        <taxon>Ascomycota</taxon>
        <taxon>Pezizomycotina</taxon>
        <taxon>Dothideomycetes</taxon>
        <taxon>Pleosporomycetidae</taxon>
        <taxon>Mytilinidiales</taxon>
        <taxon>Mytilinidiaceae</taxon>
        <taxon>Mytilinidion</taxon>
    </lineage>
</organism>
<dbReference type="AlphaFoldDB" id="A0A6A6YTU8"/>
<feature type="domain" description="Plastocyanin-like" evidence="10">
    <location>
        <begin position="34"/>
        <end position="146"/>
    </location>
</feature>
<dbReference type="CDD" id="cd13898">
    <property type="entry name" value="CuRO_3_Abr2_like"/>
    <property type="match status" value="1"/>
</dbReference>
<evidence type="ECO:0000256" key="6">
    <source>
        <dbReference type="ARBA" id="ARBA00023180"/>
    </source>
</evidence>
<evidence type="ECO:0000256" key="4">
    <source>
        <dbReference type="ARBA" id="ARBA00023002"/>
    </source>
</evidence>
<name>A0A6A6YTU8_9PEZI</name>
<evidence type="ECO:0000259" key="8">
    <source>
        <dbReference type="Pfam" id="PF00394"/>
    </source>
</evidence>
<accession>A0A6A6YTU8</accession>
<keyword evidence="4" id="KW-0560">Oxidoreductase</keyword>
<feature type="signal peptide" evidence="7">
    <location>
        <begin position="1"/>
        <end position="15"/>
    </location>
</feature>
<evidence type="ECO:0000313" key="11">
    <source>
        <dbReference type="EMBL" id="KAF2811395.1"/>
    </source>
</evidence>
<gene>
    <name evidence="11 13" type="ORF">BDZ99DRAFT_440209</name>
</gene>
<dbReference type="InterPro" id="IPR011707">
    <property type="entry name" value="Cu-oxidase-like_N"/>
</dbReference>
<evidence type="ECO:0000256" key="7">
    <source>
        <dbReference type="SAM" id="SignalP"/>
    </source>
</evidence>
<dbReference type="InterPro" id="IPR011706">
    <property type="entry name" value="Cu-oxidase_C"/>
</dbReference>
<evidence type="ECO:0000259" key="10">
    <source>
        <dbReference type="Pfam" id="PF07732"/>
    </source>
</evidence>
<evidence type="ECO:0000256" key="2">
    <source>
        <dbReference type="ARBA" id="ARBA00022723"/>
    </source>
</evidence>
<dbReference type="InterPro" id="IPR045087">
    <property type="entry name" value="Cu-oxidase_fam"/>
</dbReference>
<dbReference type="CDD" id="cd13850">
    <property type="entry name" value="CuRO_1_Abr2_like"/>
    <property type="match status" value="1"/>
</dbReference>
<dbReference type="FunFam" id="2.60.40.420:FF:000036">
    <property type="entry name" value="L-ascorbate oxidase"/>
    <property type="match status" value="1"/>
</dbReference>
<dbReference type="GeneID" id="54458593"/>
<evidence type="ECO:0000256" key="1">
    <source>
        <dbReference type="ARBA" id="ARBA00010609"/>
    </source>
</evidence>
<dbReference type="InterPro" id="IPR008972">
    <property type="entry name" value="Cupredoxin"/>
</dbReference>
<dbReference type="PROSITE" id="PS00079">
    <property type="entry name" value="MULTICOPPER_OXIDASE1"/>
    <property type="match status" value="1"/>
</dbReference>
<dbReference type="CDD" id="cd13876">
    <property type="entry name" value="CuRO_2_Abr2_like"/>
    <property type="match status" value="1"/>
</dbReference>
<dbReference type="Gene3D" id="2.60.40.420">
    <property type="entry name" value="Cupredoxins - blue copper proteins"/>
    <property type="match status" value="3"/>
</dbReference>
<reference evidence="11 13" key="1">
    <citation type="journal article" date="2020" name="Stud. Mycol.">
        <title>101 Dothideomycetes genomes: a test case for predicting lifestyles and emergence of pathogens.</title>
        <authorList>
            <person name="Haridas S."/>
            <person name="Albert R."/>
            <person name="Binder M."/>
            <person name="Bloem J."/>
            <person name="Labutti K."/>
            <person name="Salamov A."/>
            <person name="Andreopoulos B."/>
            <person name="Baker S."/>
            <person name="Barry K."/>
            <person name="Bills G."/>
            <person name="Bluhm B."/>
            <person name="Cannon C."/>
            <person name="Castanera R."/>
            <person name="Culley D."/>
            <person name="Daum C."/>
            <person name="Ezra D."/>
            <person name="Gonzalez J."/>
            <person name="Henrissat B."/>
            <person name="Kuo A."/>
            <person name="Liang C."/>
            <person name="Lipzen A."/>
            <person name="Lutzoni F."/>
            <person name="Magnuson J."/>
            <person name="Mondo S."/>
            <person name="Nolan M."/>
            <person name="Ohm R."/>
            <person name="Pangilinan J."/>
            <person name="Park H.-J."/>
            <person name="Ramirez L."/>
            <person name="Alfaro M."/>
            <person name="Sun H."/>
            <person name="Tritt A."/>
            <person name="Yoshinaga Y."/>
            <person name="Zwiers L.-H."/>
            <person name="Turgeon B."/>
            <person name="Goodwin S."/>
            <person name="Spatafora J."/>
            <person name="Crous P."/>
            <person name="Grigoriev I."/>
        </authorList>
    </citation>
    <scope>NUCLEOTIDE SEQUENCE</scope>
    <source>
        <strain evidence="11 13">CBS 304.34</strain>
    </source>
</reference>
<dbReference type="InterPro" id="IPR033138">
    <property type="entry name" value="Cu_oxidase_CS"/>
</dbReference>
<reference evidence="13" key="2">
    <citation type="submission" date="2020-04" db="EMBL/GenBank/DDBJ databases">
        <authorList>
            <consortium name="NCBI Genome Project"/>
        </authorList>
    </citation>
    <scope>NUCLEOTIDE SEQUENCE</scope>
    <source>
        <strain evidence="13">CBS 304.34</strain>
    </source>
</reference>
<feature type="domain" description="Plastocyanin-like" evidence="9">
    <location>
        <begin position="464"/>
        <end position="580"/>
    </location>
</feature>
<keyword evidence="3 7" id="KW-0732">Signal</keyword>
<dbReference type="PANTHER" id="PTHR11709">
    <property type="entry name" value="MULTI-COPPER OXIDASE"/>
    <property type="match status" value="1"/>
</dbReference>
<protein>
    <submittedName>
        <fullName evidence="11 13">Laccase TilA</fullName>
    </submittedName>
</protein>
<feature type="chain" id="PRO_5044629331" evidence="7">
    <location>
        <begin position="16"/>
        <end position="596"/>
    </location>
</feature>
<evidence type="ECO:0000313" key="12">
    <source>
        <dbReference type="Proteomes" id="UP000504636"/>
    </source>
</evidence>
<dbReference type="SUPFAM" id="SSF49503">
    <property type="entry name" value="Cupredoxins"/>
    <property type="match status" value="3"/>
</dbReference>
<dbReference type="Proteomes" id="UP000504636">
    <property type="component" value="Unplaced"/>
</dbReference>
<feature type="domain" description="Plastocyanin-like" evidence="8">
    <location>
        <begin position="175"/>
        <end position="377"/>
    </location>
</feature>
<keyword evidence="12" id="KW-1185">Reference proteome</keyword>
<dbReference type="Pfam" id="PF07731">
    <property type="entry name" value="Cu-oxidase_2"/>
    <property type="match status" value="1"/>
</dbReference>